<protein>
    <submittedName>
        <fullName evidence="1">Erfk/ybis/ycfs/ynhg family protein</fullName>
    </submittedName>
</protein>
<accession>A0A0W8G956</accession>
<gene>
    <name evidence="1" type="ORF">ASZ90_000559</name>
</gene>
<dbReference type="EMBL" id="LNQE01000071">
    <property type="protein sequence ID" value="KUG29538.1"/>
    <property type="molecule type" value="Genomic_DNA"/>
</dbReference>
<sequence length="94" mass="10971">MDAYMAFYGDRAVQGGRRGLADIREHKVALWAERPPKMVRLDDMRVTERKNGWRVEFVQRYESKDGFADKGMKRMVLVKAGPRIIIVDEQWSAL</sequence>
<organism evidence="1">
    <name type="scientific">hydrocarbon metagenome</name>
    <dbReference type="NCBI Taxonomy" id="938273"/>
    <lineage>
        <taxon>unclassified sequences</taxon>
        <taxon>metagenomes</taxon>
        <taxon>ecological metagenomes</taxon>
    </lineage>
</organism>
<evidence type="ECO:0000313" key="1">
    <source>
        <dbReference type="EMBL" id="KUG29538.1"/>
    </source>
</evidence>
<dbReference type="AlphaFoldDB" id="A0A0W8G956"/>
<reference evidence="1" key="1">
    <citation type="journal article" date="2015" name="Proc. Natl. Acad. Sci. U.S.A.">
        <title>Networks of energetic and metabolic interactions define dynamics in microbial communities.</title>
        <authorList>
            <person name="Embree M."/>
            <person name="Liu J.K."/>
            <person name="Al-Bassam M.M."/>
            <person name="Zengler K."/>
        </authorList>
    </citation>
    <scope>NUCLEOTIDE SEQUENCE</scope>
</reference>
<dbReference type="InterPro" id="IPR032710">
    <property type="entry name" value="NTF2-like_dom_sf"/>
</dbReference>
<name>A0A0W8G956_9ZZZZ</name>
<proteinExistence type="predicted"/>
<comment type="caution">
    <text evidence="1">The sequence shown here is derived from an EMBL/GenBank/DDBJ whole genome shotgun (WGS) entry which is preliminary data.</text>
</comment>
<dbReference type="SUPFAM" id="SSF54427">
    <property type="entry name" value="NTF2-like"/>
    <property type="match status" value="1"/>
</dbReference>